<dbReference type="EMBL" id="JAVRRD010000006">
    <property type="protein sequence ID" value="KAK5057737.1"/>
    <property type="molecule type" value="Genomic_DNA"/>
</dbReference>
<dbReference type="Proteomes" id="UP001358417">
    <property type="component" value="Unassembled WGS sequence"/>
</dbReference>
<dbReference type="GO" id="GO:0001228">
    <property type="term" value="F:DNA-binding transcription activator activity, RNA polymerase II-specific"/>
    <property type="evidence" value="ECO:0007669"/>
    <property type="project" value="TreeGrafter"/>
</dbReference>
<evidence type="ECO:0008006" key="3">
    <source>
        <dbReference type="Google" id="ProtNLM"/>
    </source>
</evidence>
<evidence type="ECO:0000313" key="1">
    <source>
        <dbReference type="EMBL" id="KAK5057737.1"/>
    </source>
</evidence>
<organism evidence="1 2">
    <name type="scientific">Exophiala bonariae</name>
    <dbReference type="NCBI Taxonomy" id="1690606"/>
    <lineage>
        <taxon>Eukaryota</taxon>
        <taxon>Fungi</taxon>
        <taxon>Dikarya</taxon>
        <taxon>Ascomycota</taxon>
        <taxon>Pezizomycotina</taxon>
        <taxon>Eurotiomycetes</taxon>
        <taxon>Chaetothyriomycetidae</taxon>
        <taxon>Chaetothyriales</taxon>
        <taxon>Herpotrichiellaceae</taxon>
        <taxon>Exophiala</taxon>
    </lineage>
</organism>
<proteinExistence type="predicted"/>
<reference evidence="1 2" key="1">
    <citation type="submission" date="2023-08" db="EMBL/GenBank/DDBJ databases">
        <title>Black Yeasts Isolated from many extreme environments.</title>
        <authorList>
            <person name="Coleine C."/>
            <person name="Stajich J.E."/>
            <person name="Selbmann L."/>
        </authorList>
    </citation>
    <scope>NUCLEOTIDE SEQUENCE [LARGE SCALE GENOMIC DNA]</scope>
    <source>
        <strain evidence="1 2">CCFEE 5792</strain>
    </source>
</reference>
<dbReference type="GeneID" id="89979888"/>
<protein>
    <recommendedName>
        <fullName evidence="3">C6 finger domain-containing protein</fullName>
    </recommendedName>
</protein>
<accession>A0AAV9NHW6</accession>
<comment type="caution">
    <text evidence="1">The sequence shown here is derived from an EMBL/GenBank/DDBJ whole genome shotgun (WGS) entry which is preliminary data.</text>
</comment>
<dbReference type="AlphaFoldDB" id="A0AAV9NHW6"/>
<dbReference type="PANTHER" id="PTHR47784">
    <property type="entry name" value="STEROL UPTAKE CONTROL PROTEIN 2"/>
    <property type="match status" value="1"/>
</dbReference>
<dbReference type="InterPro" id="IPR053157">
    <property type="entry name" value="Sterol_Uptake_Regulator"/>
</dbReference>
<sequence>MTTALGPSPLSHKRLAIDMIAASLQEDRGYQAKFLDVLRFQDYNMDLLEKFQTRTVFCLGTTIATHIFQKEVARLACSHRFLMHLVQAVTACHDRYLAGSSYAEPDPLESYNLNSGLVLYQQKLSQPLRPTDRDALFVAASLTGIASFATFQARTVEDGWPLRDGDLNWLRLSSGKHAVVELIDPSGKESMWKPLIENVAKEYWAHDVNEERCTVFDHLCSPRETLISTIENPYHETIDKLATILALECNEKNWIRLLCFLMHATPGYTSLLQQKDPWALMMLAYWYAKVCQARWWLARRGILEGLAICLYIERNCLEDQKLQEAVTWPKQILESLMAIEQIEYS</sequence>
<evidence type="ECO:0000313" key="2">
    <source>
        <dbReference type="Proteomes" id="UP001358417"/>
    </source>
</evidence>
<gene>
    <name evidence="1" type="ORF">LTR84_011738</name>
</gene>
<dbReference type="RefSeq" id="XP_064708855.1">
    <property type="nucleotide sequence ID" value="XM_064855266.1"/>
</dbReference>
<name>A0AAV9NHW6_9EURO</name>
<dbReference type="PANTHER" id="PTHR47784:SF9">
    <property type="entry name" value="ZN(II)2CYS6 TRANSCRIPTION FACTOR (EUROFUNG)"/>
    <property type="match status" value="1"/>
</dbReference>
<keyword evidence="2" id="KW-1185">Reference proteome</keyword>